<dbReference type="InterPro" id="IPR045229">
    <property type="entry name" value="TPP_enz"/>
</dbReference>
<dbReference type="Pfam" id="PF02776">
    <property type="entry name" value="TPP_enzyme_N"/>
    <property type="match status" value="1"/>
</dbReference>
<dbReference type="CDD" id="cd00568">
    <property type="entry name" value="TPP_enzymes"/>
    <property type="match status" value="1"/>
</dbReference>
<protein>
    <submittedName>
        <fullName evidence="7">Thiamine pyrophosphate protein TPP binding domain protein</fullName>
    </submittedName>
</protein>
<feature type="domain" description="Thiamine pyrophosphate enzyme TPP-binding" evidence="5">
    <location>
        <begin position="405"/>
        <end position="562"/>
    </location>
</feature>
<dbReference type="InterPro" id="IPR012001">
    <property type="entry name" value="Thiamin_PyroP_enz_TPP-bd_dom"/>
</dbReference>
<dbReference type="InterPro" id="IPR029061">
    <property type="entry name" value="THDP-binding"/>
</dbReference>
<dbReference type="PANTHER" id="PTHR18968:SF13">
    <property type="entry name" value="ACETOLACTATE SYNTHASE CATALYTIC SUBUNIT, MITOCHONDRIAL"/>
    <property type="match status" value="1"/>
</dbReference>
<dbReference type="Pfam" id="PF02775">
    <property type="entry name" value="TPP_enzyme_C"/>
    <property type="match status" value="1"/>
</dbReference>
<name>A0ABP1CAZ1_9GAMM</name>
<evidence type="ECO:0000259" key="5">
    <source>
        <dbReference type="Pfam" id="PF02775"/>
    </source>
</evidence>
<evidence type="ECO:0000313" key="8">
    <source>
        <dbReference type="Proteomes" id="UP001497493"/>
    </source>
</evidence>
<reference evidence="7 8" key="1">
    <citation type="submission" date="2024-04" db="EMBL/GenBank/DDBJ databases">
        <authorList>
            <person name="Cremers G."/>
        </authorList>
    </citation>
    <scope>NUCLEOTIDE SEQUENCE [LARGE SCALE GENOMIC DNA]</scope>
    <source>
        <strain evidence="7">MeCH1-AG</strain>
    </source>
</reference>
<dbReference type="EMBL" id="OZ026884">
    <property type="protein sequence ID" value="CAL1241444.1"/>
    <property type="molecule type" value="Genomic_DNA"/>
</dbReference>
<dbReference type="Pfam" id="PF00205">
    <property type="entry name" value="TPP_enzyme_M"/>
    <property type="match status" value="1"/>
</dbReference>
<evidence type="ECO:0000313" key="7">
    <source>
        <dbReference type="EMBL" id="CAL1241444.1"/>
    </source>
</evidence>
<evidence type="ECO:0000256" key="2">
    <source>
        <dbReference type="ARBA" id="ARBA00023052"/>
    </source>
</evidence>
<dbReference type="Gene3D" id="3.40.50.1220">
    <property type="entry name" value="TPP-binding domain"/>
    <property type="match status" value="1"/>
</dbReference>
<dbReference type="PANTHER" id="PTHR18968">
    <property type="entry name" value="THIAMINE PYROPHOSPHATE ENZYMES"/>
    <property type="match status" value="1"/>
</dbReference>
<keyword evidence="2 3" id="KW-0786">Thiamine pyrophosphate</keyword>
<comment type="similarity">
    <text evidence="1 3">Belongs to the TPP enzyme family.</text>
</comment>
<dbReference type="InterPro" id="IPR012000">
    <property type="entry name" value="Thiamin_PyroP_enz_cen_dom"/>
</dbReference>
<sequence length="583" mass="62140">MNPRPKKTLADLLIDYLAQLSVDFVFGIPGGAIEPLYNALALSMRNSGPRPILARHETGAAFMADGYYRQTGKLGVCCATTGPGATNLLTGVASAYENRIPLLVITAQTALSLFGKGAFQESSCTGINTVSLFGHCTRLSSLVSHPNQFEPKLINAVMTAFRSPAGPTHLSIPWDILGGPAPVDQPSYSLPALLNRDRSFDPGTLDQLVQEIVRARKSVLVVGAGCGEAVEPIATLALKLNAALVATPQGKGFVDPYHPLFRGIIGFAGHASARAALTDPDVDTVIGIGSNFSEWASNAWDEGALLNERLIHVDSDADHFARSPNARLHVHGNIAAIVAHVLDRLADARPSASSRVRPGLSAREAMGLELDEAVKSHSPAQPIKPQALMRELANLFPPSTCFLADTGNSQAWSVHYLHPRWEQGHPRGWTDARYHCAFEFASMGWAIGAAVGMALGARGEQPIVCITGDGSLLMSGQELTVAVQERLPVIFVLLNDAALGMVKHGQRRAGSEAVAFELPAIDYATYAQALGAYGQVIHALDDLRALDVPALCRRPGPTLLDVRIDAEEAPPIGMRTRVLGAER</sequence>
<dbReference type="Gene3D" id="3.40.50.970">
    <property type="match status" value="2"/>
</dbReference>
<evidence type="ECO:0000256" key="3">
    <source>
        <dbReference type="RuleBase" id="RU362132"/>
    </source>
</evidence>
<evidence type="ECO:0000256" key="1">
    <source>
        <dbReference type="ARBA" id="ARBA00007812"/>
    </source>
</evidence>
<dbReference type="RefSeq" id="WP_348757963.1">
    <property type="nucleotide sequence ID" value="NZ_OZ026884.1"/>
</dbReference>
<organism evidence="7 8">
    <name type="scientific">Candidatus Methylocalor cossyra</name>
    <dbReference type="NCBI Taxonomy" id="3108543"/>
    <lineage>
        <taxon>Bacteria</taxon>
        <taxon>Pseudomonadati</taxon>
        <taxon>Pseudomonadota</taxon>
        <taxon>Gammaproteobacteria</taxon>
        <taxon>Methylococcales</taxon>
        <taxon>Methylococcaceae</taxon>
        <taxon>Candidatus Methylocalor</taxon>
    </lineage>
</organism>
<dbReference type="CDD" id="cd07035">
    <property type="entry name" value="TPP_PYR_POX_like"/>
    <property type="match status" value="1"/>
</dbReference>
<keyword evidence="8" id="KW-1185">Reference proteome</keyword>
<feature type="domain" description="Thiamine pyrophosphate enzyme central" evidence="4">
    <location>
        <begin position="205"/>
        <end position="339"/>
    </location>
</feature>
<gene>
    <name evidence="7" type="ORF">MECH1_V1_2668</name>
</gene>
<dbReference type="Proteomes" id="UP001497493">
    <property type="component" value="Chromosome"/>
</dbReference>
<dbReference type="SUPFAM" id="SSF52518">
    <property type="entry name" value="Thiamin diphosphate-binding fold (THDP-binding)"/>
    <property type="match status" value="2"/>
</dbReference>
<evidence type="ECO:0000259" key="6">
    <source>
        <dbReference type="Pfam" id="PF02776"/>
    </source>
</evidence>
<dbReference type="InterPro" id="IPR011766">
    <property type="entry name" value="TPP_enzyme_TPP-bd"/>
</dbReference>
<accession>A0ABP1CAZ1</accession>
<dbReference type="SUPFAM" id="SSF52467">
    <property type="entry name" value="DHS-like NAD/FAD-binding domain"/>
    <property type="match status" value="1"/>
</dbReference>
<dbReference type="InterPro" id="IPR029035">
    <property type="entry name" value="DHS-like_NAD/FAD-binding_dom"/>
</dbReference>
<feature type="domain" description="Thiamine pyrophosphate enzyme N-terminal TPP-binding" evidence="6">
    <location>
        <begin position="8"/>
        <end position="121"/>
    </location>
</feature>
<proteinExistence type="inferred from homology"/>
<evidence type="ECO:0000259" key="4">
    <source>
        <dbReference type="Pfam" id="PF00205"/>
    </source>
</evidence>